<dbReference type="Pfam" id="PF00200">
    <property type="entry name" value="Disintegrin"/>
    <property type="match status" value="1"/>
</dbReference>
<keyword evidence="2" id="KW-0645">Protease</keyword>
<dbReference type="InterPro" id="IPR036436">
    <property type="entry name" value="Disintegrin_dom_sf"/>
</dbReference>
<feature type="compositionally biased region" description="Polar residues" evidence="13">
    <location>
        <begin position="528"/>
        <end position="551"/>
    </location>
</feature>
<feature type="region of interest" description="Disordered" evidence="13">
    <location>
        <begin position="1819"/>
        <end position="1841"/>
    </location>
</feature>
<reference evidence="17 18" key="1">
    <citation type="submission" date="2020-10" db="EMBL/GenBank/DDBJ databases">
        <authorList>
            <person name="Klimov P.B."/>
            <person name="Dyachkov S.M."/>
            <person name="Chetverikov P.E."/>
        </authorList>
    </citation>
    <scope>NUCLEOTIDE SEQUENCE [LARGE SCALE GENOMIC DNA]</scope>
    <source>
        <strain evidence="17">BMOC 18-1129-001#AD2665</strain>
        <tissue evidence="17">Entire mites</tissue>
    </source>
</reference>
<evidence type="ECO:0000256" key="13">
    <source>
        <dbReference type="SAM" id="MobiDB-lite"/>
    </source>
</evidence>
<sequence>VINDDTNKLNEIKRLRYGEHGAQNERLISSIRSRVYEYTYPIQVRDGRKLNTLSTRRTLTAAIPPSSSNNVTSTSSPFATSTGAASSLGSQLRVPQHYDKTSVQIKAFNYRFCLELELNANLFGASLIQKHLLPMGAQQITTHELEHCYYHARSQADAYDSATGAPAAAGAFGALRTCHGGISGVIHIDNDTFVIHPMHGGNQTRQHPHIIYRYDAEFNANLVQAHWPGAHQVTPEQVASAELTGTVSNNMMSKQQSSTSTNWAQPRHSVAKPVPIGSSLLSNGNGPNATNNRKWPRNHRATKWHHEGHDNSNNDDDNDEDEDELFVELGLVLASDLFQVAAYGHSALPALALNELHTHHQVAPATPIGGPTSPPSRLQVIHDAVQVINCVDLYFRRSAAHARITLAYIETWAHTDQMAVPRSLRATLRNFDTYARRQLAGIPVDVAHLLLGGRQFDDGTMGVARQASVCRRPNEDTGARADGAGVSVSTSARDDPTYEPHLLAATVAHLIGHTLGVDHPSVVGGNGQQQRPVRQAPGMSTSTKGSHTSTRGTLLTRVTPALASVSDTSSTTCDEPVAATTDASVVGVVSRDDSPAPEAETLAHEDSIKNSRLLQKDTGSTVSRTTRSVIHEKFAFASAEAGLDVTDGRYGTWGEDYERGGEAGGSGYAGNGSIDNVDHCTIRAGVPPVPFTRAALQALRRQVVHGGHTPCLLNRPLLMHTRSAGSRAHDYDAVDSGDDDNTNESLGGEPTPEVIEVTLGGDGGVGRSGTSKCGNGIVDAPHEQCDCGTHAQCLALGCCDASTCRWARARAQCSHGACCTNECRLRAAGVTCRAPADECDFGETCDGVRPQCPWDAHWRDGTPCARGTSLCVGGVCGATHDAQCASAWPELEPHVAGARAAERVCFSEYNIEGSPRGHCGLAHIGSTRSPMSLYRKCRPADIMCGALQCQGGVPLVSASSGEGTSASASSKNANSSNTAQSGTGAKFARTTIYTGGVEYECKVITSPGVWRLVADGTKCAPHSVCLNQTCVELPGAEALDVGAACACSRHGHCDNAQQCHCDTGWTGSDCSQPTSVRTPVVVTPVTLVVATDASDVTPTSTTLTSPIITDTNSTVADNGTTTSTSDTNNSSHTTSVAPAVAAPTQVHEGRLRSSLTAGQCVVIMVLIVGGVFVLFALVANCYRRDGLLKPDKVLRHHRMSCRMDAMRTAMLARGYINMGPNEPPRPPPNPPPVTVVGGGSVRLRAGVHSAAAPLALPLNTPAAGVTACSALPASAVQIPNGTATNYGPAPIMATVPLSGPVAATPPIPPTTQQMMASSGGAWPTISGHAPAVPSLSLQQQQQRAALSANVGGATAKSALVLAPRPPPHGPQSMFIPPPVITRPSGNVAVVAQQPTGSVKTPHSIYNRDHEHSHSHSHNHDHHNSDHSGPETHDPCWSDDTCDAQQCVLGPMTGGSHATCPSGACTGEHHLLCDDYHEGEILARAKPRTQMAATTAAAHYTPSRMRQQVSHTPKHSVSEWAWQQLDAESLQAPLMAASAEQHNSSSTQQQQQAVDQSPRQICHSSDWPTSTRPRSQTRTRTTRSMRAQLSRDIKYVIRSEHLSSELSNELVRLALLSARRSSTNPASCASAAGRLQRAAHARPPLRHCASNETAAATAGAKAPRPLRLRNLKDLLGRLERLRNATNNENGNCNSITSLAPQHSASNPHLFHGSNHASHSGVNVATADDFWSLRRPSASRRRSIRTASARRTWCGATSAHEDDDHNERLHHHDHVGTSRPRPRATVMPHGRLELGEHSLSDTESLEHVQHVPRAAEFRRARANGGGRGARGWSSPPPITWAGHAHWNADTFNRNSDADADDTALEDDEPLLDFDINHDDDADGADVDDDADNDVNDVRNENDDLDDDLDDDDDRSDDDGVNYEQDDNDAPEDVALERQLVLDCLVAALMRRGDRVPLRTSQSSGTRLSQRQQLNSSASSSSTNKALLLLDGLISPSRPRPRPRPRSHQQQQQQQLKRRQRSRGANYGHGGRGATTSMVRATPTHSCSARDASVTDIGTPPNANANSTTIRRVLTKQLSAGSTSTTGGGDAGGVSTGPGSGNPDTPNRQQQVIANHNHINNSNNTGVTRWSATSSTGSPRAHNNQTANNASSSNDDDQVFRYTRPDMSTSTTSRVHPFKHDRHEHEDEDEANTNATIVETAIETLDRLQQQCVTSIAKDARHSQNYEKIGNSRNESCSDKPTGVFGTTERTAGGISNSSWIHTNTRSAPTVPLKLNSHGDAHLDDSLPHSLFTSNNDRF</sequence>
<feature type="disulfide bond" evidence="10">
    <location>
        <begin position="832"/>
        <end position="852"/>
    </location>
</feature>
<dbReference type="SUPFAM" id="SSF57552">
    <property type="entry name" value="Blood coagulation inhibitor (disintegrin)"/>
    <property type="match status" value="1"/>
</dbReference>
<dbReference type="InterPro" id="IPR000742">
    <property type="entry name" value="EGF"/>
</dbReference>
<keyword evidence="8" id="KW-0472">Membrane</keyword>
<feature type="compositionally biased region" description="Polar residues" evidence="13">
    <location>
        <begin position="1682"/>
        <end position="1705"/>
    </location>
</feature>
<feature type="domain" description="EGF-like" evidence="14">
    <location>
        <begin position="1041"/>
        <end position="1071"/>
    </location>
</feature>
<dbReference type="Pfam" id="PF08516">
    <property type="entry name" value="ADAM_CR"/>
    <property type="match status" value="1"/>
</dbReference>
<evidence type="ECO:0000259" key="15">
    <source>
        <dbReference type="PROSITE" id="PS50214"/>
    </source>
</evidence>
<keyword evidence="6" id="KW-1133">Transmembrane helix</keyword>
<comment type="caution">
    <text evidence="17">The sequence shown here is derived from an EMBL/GenBank/DDBJ whole genome shotgun (WGS) entry which is preliminary data.</text>
</comment>
<keyword evidence="9 11" id="KW-1015">Disulfide bond</keyword>
<dbReference type="SUPFAM" id="SSF55486">
    <property type="entry name" value="Metalloproteases ('zincins'), catalytic domain"/>
    <property type="match status" value="1"/>
</dbReference>
<accession>A0ABQ7S9V1</accession>
<proteinExistence type="predicted"/>
<protein>
    <submittedName>
        <fullName evidence="17">Disintegrin and metalloproteinase domain-containing protein 21</fullName>
    </submittedName>
</protein>
<feature type="region of interest" description="Disordered" evidence="13">
    <location>
        <begin position="1535"/>
        <end position="1585"/>
    </location>
</feature>
<feature type="region of interest" description="Disordered" evidence="13">
    <location>
        <begin position="1954"/>
        <end position="2188"/>
    </location>
</feature>
<feature type="compositionally biased region" description="Acidic residues" evidence="13">
    <location>
        <begin position="1870"/>
        <end position="1892"/>
    </location>
</feature>
<dbReference type="InterPro" id="IPR002870">
    <property type="entry name" value="Peptidase_M12B_N"/>
</dbReference>
<dbReference type="PANTHER" id="PTHR11905">
    <property type="entry name" value="ADAM A DISINTEGRIN AND METALLOPROTEASE DOMAIN"/>
    <property type="match status" value="1"/>
</dbReference>
<feature type="non-terminal residue" evidence="17">
    <location>
        <position position="2296"/>
    </location>
</feature>
<name>A0ABQ7S9V1_9ACAR</name>
<dbReference type="PROSITE" id="PS00427">
    <property type="entry name" value="DISINTEGRIN_1"/>
    <property type="match status" value="1"/>
</dbReference>
<feature type="compositionally biased region" description="Polar residues" evidence="13">
    <location>
        <begin position="2031"/>
        <end position="2044"/>
    </location>
</feature>
<feature type="disulfide bond" evidence="11">
    <location>
        <begin position="1061"/>
        <end position="1070"/>
    </location>
</feature>
<feature type="compositionally biased region" description="Low complexity" evidence="13">
    <location>
        <begin position="64"/>
        <end position="82"/>
    </location>
</feature>
<feature type="compositionally biased region" description="Acidic residues" evidence="13">
    <location>
        <begin position="1900"/>
        <end position="1931"/>
    </location>
</feature>
<dbReference type="InterPro" id="IPR018358">
    <property type="entry name" value="Disintegrin_CS"/>
</dbReference>
<organism evidence="17 18">
    <name type="scientific">Fragariocoptes setiger</name>
    <dbReference type="NCBI Taxonomy" id="1670756"/>
    <lineage>
        <taxon>Eukaryota</taxon>
        <taxon>Metazoa</taxon>
        <taxon>Ecdysozoa</taxon>
        <taxon>Arthropoda</taxon>
        <taxon>Chelicerata</taxon>
        <taxon>Arachnida</taxon>
        <taxon>Acari</taxon>
        <taxon>Acariformes</taxon>
        <taxon>Trombidiformes</taxon>
        <taxon>Prostigmata</taxon>
        <taxon>Eupodina</taxon>
        <taxon>Eriophyoidea</taxon>
        <taxon>Phytoptidae</taxon>
        <taxon>Fragariocoptes</taxon>
    </lineage>
</organism>
<evidence type="ECO:0000256" key="11">
    <source>
        <dbReference type="PROSITE-ProRule" id="PRU00076"/>
    </source>
</evidence>
<dbReference type="EMBL" id="JAIFTH010000214">
    <property type="protein sequence ID" value="KAG9510176.1"/>
    <property type="molecule type" value="Genomic_DNA"/>
</dbReference>
<keyword evidence="4" id="KW-0378">Hydrolase</keyword>
<keyword evidence="5 12" id="KW-0862">Zinc</keyword>
<feature type="binding site" evidence="12">
    <location>
        <position position="519"/>
    </location>
    <ligand>
        <name>Zn(2+)</name>
        <dbReference type="ChEBI" id="CHEBI:29105"/>
        <note>catalytic</note>
    </ligand>
</feature>
<dbReference type="InterPro" id="IPR001590">
    <property type="entry name" value="Peptidase_M12B"/>
</dbReference>
<feature type="compositionally biased region" description="Acidic residues" evidence="13">
    <location>
        <begin position="733"/>
        <end position="742"/>
    </location>
</feature>
<evidence type="ECO:0000313" key="17">
    <source>
        <dbReference type="EMBL" id="KAG9510176.1"/>
    </source>
</evidence>
<feature type="compositionally biased region" description="Low complexity" evidence="13">
    <location>
        <begin position="960"/>
        <end position="977"/>
    </location>
</feature>
<feature type="compositionally biased region" description="Low complexity" evidence="13">
    <location>
        <begin position="1120"/>
        <end position="1134"/>
    </location>
</feature>
<feature type="region of interest" description="Disordered" evidence="13">
    <location>
        <begin position="2277"/>
        <end position="2296"/>
    </location>
</feature>
<evidence type="ECO:0000256" key="3">
    <source>
        <dbReference type="ARBA" id="ARBA00022692"/>
    </source>
</evidence>
<dbReference type="InterPro" id="IPR001762">
    <property type="entry name" value="Disintegrin_dom"/>
</dbReference>
<feature type="compositionally biased region" description="Low complexity" evidence="13">
    <location>
        <begin position="1963"/>
        <end position="1987"/>
    </location>
</feature>
<dbReference type="SMART" id="SM00608">
    <property type="entry name" value="ACR"/>
    <property type="match status" value="1"/>
</dbReference>
<feature type="binding site" evidence="12">
    <location>
        <position position="509"/>
    </location>
    <ligand>
        <name>Zn(2+)</name>
        <dbReference type="ChEBI" id="CHEBI:29105"/>
        <note>catalytic</note>
    </ligand>
</feature>
<evidence type="ECO:0000256" key="4">
    <source>
        <dbReference type="ARBA" id="ARBA00022801"/>
    </source>
</evidence>
<dbReference type="Gene3D" id="4.10.70.10">
    <property type="entry name" value="Disintegrin domain"/>
    <property type="match status" value="1"/>
</dbReference>
<dbReference type="PROSITE" id="PS00022">
    <property type="entry name" value="EGF_1"/>
    <property type="match status" value="1"/>
</dbReference>
<dbReference type="InterPro" id="IPR006586">
    <property type="entry name" value="ADAM_Cys-rich"/>
</dbReference>
<keyword evidence="12" id="KW-0479">Metal-binding</keyword>
<dbReference type="GO" id="GO:0008237">
    <property type="term" value="F:metallopeptidase activity"/>
    <property type="evidence" value="ECO:0007669"/>
    <property type="project" value="UniProtKB-KW"/>
</dbReference>
<feature type="non-terminal residue" evidence="17">
    <location>
        <position position="1"/>
    </location>
</feature>
<evidence type="ECO:0000256" key="12">
    <source>
        <dbReference type="PROSITE-ProRule" id="PRU00276"/>
    </source>
</evidence>
<dbReference type="PROSITE" id="PS01186">
    <property type="entry name" value="EGF_2"/>
    <property type="match status" value="1"/>
</dbReference>
<dbReference type="Gene3D" id="2.10.25.10">
    <property type="entry name" value="Laminin"/>
    <property type="match status" value="1"/>
</dbReference>
<feature type="compositionally biased region" description="Low complexity" evidence="13">
    <location>
        <begin position="2112"/>
        <end position="2121"/>
    </location>
</feature>
<evidence type="ECO:0000259" key="16">
    <source>
        <dbReference type="PROSITE" id="PS50215"/>
    </source>
</evidence>
<dbReference type="Pfam" id="PF01562">
    <property type="entry name" value="Pep_M12B_propep"/>
    <property type="match status" value="1"/>
</dbReference>
<feature type="compositionally biased region" description="Polar residues" evidence="13">
    <location>
        <begin position="2099"/>
        <end position="2111"/>
    </location>
</feature>
<evidence type="ECO:0000256" key="1">
    <source>
        <dbReference type="ARBA" id="ARBA00004479"/>
    </source>
</evidence>
<dbReference type="InterPro" id="IPR024079">
    <property type="entry name" value="MetalloPept_cat_dom_sf"/>
</dbReference>
<dbReference type="PROSITE" id="PS50026">
    <property type="entry name" value="EGF_3"/>
    <property type="match status" value="1"/>
</dbReference>
<evidence type="ECO:0000313" key="18">
    <source>
        <dbReference type="Proteomes" id="UP000825002"/>
    </source>
</evidence>
<feature type="compositionally biased region" description="Low complexity" evidence="13">
    <location>
        <begin position="1540"/>
        <end position="1559"/>
    </location>
</feature>
<feature type="region of interest" description="Disordered" evidence="13">
    <location>
        <begin position="273"/>
        <end position="297"/>
    </location>
</feature>
<feature type="region of interest" description="Disordered" evidence="13">
    <location>
        <begin position="525"/>
        <end position="551"/>
    </location>
</feature>
<feature type="compositionally biased region" description="Polar residues" evidence="13">
    <location>
        <begin position="2122"/>
        <end position="2143"/>
    </location>
</feature>
<comment type="subcellular location">
    <subcellularLocation>
        <location evidence="1">Membrane</location>
        <topology evidence="1">Single-pass type I membrane protein</topology>
    </subcellularLocation>
</comment>
<feature type="region of interest" description="Disordered" evidence="13">
    <location>
        <begin position="1752"/>
        <end position="1783"/>
    </location>
</feature>
<feature type="region of interest" description="Disordered" evidence="13">
    <location>
        <begin position="729"/>
        <end position="754"/>
    </location>
</feature>
<dbReference type="PROSITE" id="PS50214">
    <property type="entry name" value="DISINTEGRIN_2"/>
    <property type="match status" value="1"/>
</dbReference>
<feature type="compositionally biased region" description="Polar residues" evidence="13">
    <location>
        <begin position="2058"/>
        <end position="2077"/>
    </location>
</feature>
<feature type="domain" description="Disintegrin" evidence="15">
    <location>
        <begin position="770"/>
        <end position="860"/>
    </location>
</feature>
<dbReference type="Gene3D" id="3.40.390.10">
    <property type="entry name" value="Collagenase (Catalytic Domain)"/>
    <property type="match status" value="1"/>
</dbReference>
<feature type="region of interest" description="Disordered" evidence="13">
    <location>
        <begin position="1395"/>
        <end position="1435"/>
    </location>
</feature>
<feature type="compositionally biased region" description="Polar residues" evidence="13">
    <location>
        <begin position="279"/>
        <end position="293"/>
    </location>
</feature>
<keyword evidence="18" id="KW-1185">Reference proteome</keyword>
<dbReference type="Proteomes" id="UP000825002">
    <property type="component" value="Unassembled WGS sequence"/>
</dbReference>
<comment type="caution">
    <text evidence="11">Lacks conserved residue(s) required for the propagation of feature annotation.</text>
</comment>
<evidence type="ECO:0000256" key="8">
    <source>
        <dbReference type="ARBA" id="ARBA00023136"/>
    </source>
</evidence>
<evidence type="ECO:0000256" key="7">
    <source>
        <dbReference type="ARBA" id="ARBA00023049"/>
    </source>
</evidence>
<keyword evidence="7 17" id="KW-0482">Metalloprotease</keyword>
<evidence type="ECO:0000256" key="2">
    <source>
        <dbReference type="ARBA" id="ARBA00022670"/>
    </source>
</evidence>
<evidence type="ECO:0000259" key="14">
    <source>
        <dbReference type="PROSITE" id="PS50026"/>
    </source>
</evidence>
<feature type="region of interest" description="Disordered" evidence="13">
    <location>
        <begin position="1109"/>
        <end position="1134"/>
    </location>
</feature>
<feature type="region of interest" description="Disordered" evidence="13">
    <location>
        <begin position="1681"/>
        <end position="1717"/>
    </location>
</feature>
<feature type="domain" description="Peptidase M12B" evidence="16">
    <location>
        <begin position="380"/>
        <end position="519"/>
    </location>
</feature>
<evidence type="ECO:0000256" key="6">
    <source>
        <dbReference type="ARBA" id="ARBA00022989"/>
    </source>
</evidence>
<dbReference type="PROSITE" id="PS50215">
    <property type="entry name" value="ADAM_MEPRO"/>
    <property type="match status" value="1"/>
</dbReference>
<feature type="region of interest" description="Disordered" evidence="13">
    <location>
        <begin position="1870"/>
        <end position="1931"/>
    </location>
</feature>
<dbReference type="SMART" id="SM00050">
    <property type="entry name" value="DISIN"/>
    <property type="match status" value="1"/>
</dbReference>
<feature type="region of interest" description="Disordered" evidence="13">
    <location>
        <begin position="62"/>
        <end position="82"/>
    </location>
</feature>
<dbReference type="PANTHER" id="PTHR11905:SF159">
    <property type="entry name" value="ADAM METALLOPROTEASE"/>
    <property type="match status" value="1"/>
</dbReference>
<feature type="binding site" evidence="12">
    <location>
        <position position="513"/>
    </location>
    <ligand>
        <name>Zn(2+)</name>
        <dbReference type="ChEBI" id="CHEBI:29105"/>
        <note>catalytic</note>
    </ligand>
</feature>
<feature type="region of interest" description="Disordered" evidence="13">
    <location>
        <begin position="471"/>
        <end position="494"/>
    </location>
</feature>
<feature type="compositionally biased region" description="Gly residues" evidence="13">
    <location>
        <begin position="2083"/>
        <end position="2097"/>
    </location>
</feature>
<evidence type="ECO:0000256" key="10">
    <source>
        <dbReference type="PROSITE-ProRule" id="PRU00068"/>
    </source>
</evidence>
<keyword evidence="11" id="KW-0245">EGF-like domain</keyword>
<evidence type="ECO:0000256" key="5">
    <source>
        <dbReference type="ARBA" id="ARBA00022833"/>
    </source>
</evidence>
<feature type="region of interest" description="Disordered" evidence="13">
    <location>
        <begin position="960"/>
        <end position="982"/>
    </location>
</feature>
<gene>
    <name evidence="17" type="primary">Adam21</name>
    <name evidence="17" type="ORF">GZH46_01289</name>
</gene>
<feature type="compositionally biased region" description="Basic and acidic residues" evidence="13">
    <location>
        <begin position="1421"/>
        <end position="1435"/>
    </location>
</feature>
<keyword evidence="3" id="KW-0812">Transmembrane</keyword>
<dbReference type="Pfam" id="PF01421">
    <property type="entry name" value="Reprolysin"/>
    <property type="match status" value="1"/>
</dbReference>
<evidence type="ECO:0000256" key="9">
    <source>
        <dbReference type="ARBA" id="ARBA00023157"/>
    </source>
</evidence>